<accession>A0ABV5YVI0</accession>
<evidence type="ECO:0000313" key="2">
    <source>
        <dbReference type="Proteomes" id="UP001589627"/>
    </source>
</evidence>
<gene>
    <name evidence="1" type="ORF">ACFFNX_43805</name>
</gene>
<sequence length="98" mass="10361">MADGIAVGILPARPAGMVIRPGLRRAMHADIRVGLRPVIGPGIRAAIRAGIRPIMPVGVRPGMCSAMRVGIRAAMAAWAADMRPREGAFMPRARRPSS</sequence>
<dbReference type="RefSeq" id="WP_378212170.1">
    <property type="nucleotide sequence ID" value="NZ_JBHLZP010000634.1"/>
</dbReference>
<dbReference type="Proteomes" id="UP001589627">
    <property type="component" value="Unassembled WGS sequence"/>
</dbReference>
<protein>
    <submittedName>
        <fullName evidence="1">Uncharacterized protein</fullName>
    </submittedName>
</protein>
<evidence type="ECO:0000313" key="1">
    <source>
        <dbReference type="EMBL" id="MFB9839093.1"/>
    </source>
</evidence>
<comment type="caution">
    <text evidence="1">The sequence shown here is derived from an EMBL/GenBank/DDBJ whole genome shotgun (WGS) entry which is preliminary data.</text>
</comment>
<name>A0ABV5YVI0_9ACTN</name>
<keyword evidence="2" id="KW-1185">Reference proteome</keyword>
<reference evidence="1 2" key="1">
    <citation type="submission" date="2024-09" db="EMBL/GenBank/DDBJ databases">
        <authorList>
            <person name="Sun Q."/>
            <person name="Mori K."/>
        </authorList>
    </citation>
    <scope>NUCLEOTIDE SEQUENCE [LARGE SCALE GENOMIC DNA]</scope>
    <source>
        <strain evidence="1 2">TBRC 0563</strain>
    </source>
</reference>
<proteinExistence type="predicted"/>
<organism evidence="1 2">
    <name type="scientific">Actinoallomurus acaciae</name>
    <dbReference type="NCBI Taxonomy" id="502577"/>
    <lineage>
        <taxon>Bacteria</taxon>
        <taxon>Bacillati</taxon>
        <taxon>Actinomycetota</taxon>
        <taxon>Actinomycetes</taxon>
        <taxon>Streptosporangiales</taxon>
        <taxon>Thermomonosporaceae</taxon>
        <taxon>Actinoallomurus</taxon>
    </lineage>
</organism>
<dbReference type="EMBL" id="JBHLZP010000634">
    <property type="protein sequence ID" value="MFB9839093.1"/>
    <property type="molecule type" value="Genomic_DNA"/>
</dbReference>